<reference evidence="4 5" key="1">
    <citation type="submission" date="2019-10" db="EMBL/GenBank/DDBJ databases">
        <title>Evaluation of single-gene subtyping targets for Pseudomonas.</title>
        <authorList>
            <person name="Reichler S.J."/>
            <person name="Orsi R.H."/>
            <person name="Wiedmann M."/>
            <person name="Martin N.H."/>
            <person name="Murphy S.I."/>
        </authorList>
    </citation>
    <scope>NUCLEOTIDE SEQUENCE [LARGE SCALE GENOMIC DNA]</scope>
    <source>
        <strain evidence="4 5">FSL R10-1637</strain>
    </source>
</reference>
<dbReference type="GO" id="GO:0019867">
    <property type="term" value="C:outer membrane"/>
    <property type="evidence" value="ECO:0007669"/>
    <property type="project" value="InterPro"/>
</dbReference>
<dbReference type="EMBL" id="WIVU01000064">
    <property type="protein sequence ID" value="MQU08448.1"/>
    <property type="molecule type" value="Genomic_DNA"/>
</dbReference>
<accession>A0A6L5HZH8</accession>
<gene>
    <name evidence="4" type="ORF">GHO27_22545</name>
</gene>
<feature type="signal peptide" evidence="2">
    <location>
        <begin position="1"/>
        <end position="20"/>
    </location>
</feature>
<sequence>MKLTSILLLSLGLVSGVASAGGTTEAGVGGALGGVLGAVVGQQLGGSTGSTIGAGVGGAAGSAVGADKRSRGEAA</sequence>
<dbReference type="InterPro" id="IPR008816">
    <property type="entry name" value="Gly_zipper_2TM_dom"/>
</dbReference>
<evidence type="ECO:0000256" key="2">
    <source>
        <dbReference type="SAM" id="SignalP"/>
    </source>
</evidence>
<evidence type="ECO:0000313" key="4">
    <source>
        <dbReference type="EMBL" id="MQU08448.1"/>
    </source>
</evidence>
<evidence type="ECO:0000313" key="5">
    <source>
        <dbReference type="Proteomes" id="UP000478064"/>
    </source>
</evidence>
<feature type="non-terminal residue" evidence="4">
    <location>
        <position position="75"/>
    </location>
</feature>
<feature type="region of interest" description="Disordered" evidence="1">
    <location>
        <begin position="50"/>
        <end position="75"/>
    </location>
</feature>
<organism evidence="4 5">
    <name type="scientific">Pseudomonas helleri</name>
    <dbReference type="NCBI Taxonomy" id="1608996"/>
    <lineage>
        <taxon>Bacteria</taxon>
        <taxon>Pseudomonadati</taxon>
        <taxon>Pseudomonadota</taxon>
        <taxon>Gammaproteobacteria</taxon>
        <taxon>Pseudomonadales</taxon>
        <taxon>Pseudomonadaceae</taxon>
        <taxon>Pseudomonas</taxon>
    </lineage>
</organism>
<proteinExistence type="predicted"/>
<dbReference type="RefSeq" id="WP_153375243.1">
    <property type="nucleotide sequence ID" value="NZ_WIVU01000064.1"/>
</dbReference>
<feature type="domain" description="Glycine zipper 2TM" evidence="3">
    <location>
        <begin position="29"/>
        <end position="66"/>
    </location>
</feature>
<dbReference type="AlphaFoldDB" id="A0A6L5HZH8"/>
<comment type="caution">
    <text evidence="4">The sequence shown here is derived from an EMBL/GenBank/DDBJ whole genome shotgun (WGS) entry which is preliminary data.</text>
</comment>
<feature type="chain" id="PRO_5026970448" evidence="2">
    <location>
        <begin position="21"/>
        <end position="75"/>
    </location>
</feature>
<evidence type="ECO:0000259" key="3">
    <source>
        <dbReference type="Pfam" id="PF05433"/>
    </source>
</evidence>
<keyword evidence="2" id="KW-0732">Signal</keyword>
<feature type="compositionally biased region" description="Gly residues" evidence="1">
    <location>
        <begin position="50"/>
        <end position="60"/>
    </location>
</feature>
<evidence type="ECO:0000256" key="1">
    <source>
        <dbReference type="SAM" id="MobiDB-lite"/>
    </source>
</evidence>
<dbReference type="Pfam" id="PF05433">
    <property type="entry name" value="Rick_17kDa_Anti"/>
    <property type="match status" value="1"/>
</dbReference>
<feature type="compositionally biased region" description="Basic and acidic residues" evidence="1">
    <location>
        <begin position="66"/>
        <end position="75"/>
    </location>
</feature>
<protein>
    <submittedName>
        <fullName evidence="4">Glycine zipper 2TM domain-containing protein</fullName>
    </submittedName>
</protein>
<name>A0A6L5HZH8_9PSED</name>
<dbReference type="Proteomes" id="UP000478064">
    <property type="component" value="Unassembled WGS sequence"/>
</dbReference>